<organism evidence="2">
    <name type="scientific">Arundo donax</name>
    <name type="common">Giant reed</name>
    <name type="synonym">Donax arundinaceus</name>
    <dbReference type="NCBI Taxonomy" id="35708"/>
    <lineage>
        <taxon>Eukaryota</taxon>
        <taxon>Viridiplantae</taxon>
        <taxon>Streptophyta</taxon>
        <taxon>Embryophyta</taxon>
        <taxon>Tracheophyta</taxon>
        <taxon>Spermatophyta</taxon>
        <taxon>Magnoliopsida</taxon>
        <taxon>Liliopsida</taxon>
        <taxon>Poales</taxon>
        <taxon>Poaceae</taxon>
        <taxon>PACMAD clade</taxon>
        <taxon>Arundinoideae</taxon>
        <taxon>Arundineae</taxon>
        <taxon>Arundo</taxon>
    </lineage>
</organism>
<feature type="domain" description="DNA helicase Pif1-like 2B" evidence="1">
    <location>
        <begin position="35"/>
        <end position="81"/>
    </location>
</feature>
<accession>A0A0A9HNR3</accession>
<dbReference type="Pfam" id="PF21530">
    <property type="entry name" value="Pif1_2B_dom"/>
    <property type="match status" value="1"/>
</dbReference>
<sequence length="104" mass="11394">MLSLVPGGEKEYLSYDTISKSADTVGDADLLYPVEFLDSINLNNFTQHRLMLKKGVPIMLLRNLSQTEGPCNGTRLIVTNLADLVIEAAYIPPLFLLLLADGSL</sequence>
<reference evidence="2" key="1">
    <citation type="submission" date="2014-09" db="EMBL/GenBank/DDBJ databases">
        <authorList>
            <person name="Magalhaes I.L.F."/>
            <person name="Oliveira U."/>
            <person name="Santos F.R."/>
            <person name="Vidigal T.H.D.A."/>
            <person name="Brescovit A.D."/>
            <person name="Santos A.J."/>
        </authorList>
    </citation>
    <scope>NUCLEOTIDE SEQUENCE</scope>
    <source>
        <tissue evidence="2">Shoot tissue taken approximately 20 cm above the soil surface</tissue>
    </source>
</reference>
<dbReference type="PANTHER" id="PTHR10492">
    <property type="match status" value="1"/>
</dbReference>
<dbReference type="AlphaFoldDB" id="A0A0A9HNR3"/>
<dbReference type="InterPro" id="IPR049163">
    <property type="entry name" value="Pif1-like_2B_dom"/>
</dbReference>
<proteinExistence type="predicted"/>
<evidence type="ECO:0000313" key="2">
    <source>
        <dbReference type="EMBL" id="JAE37479.1"/>
    </source>
</evidence>
<name>A0A0A9HNR3_ARUDO</name>
<reference evidence="2" key="2">
    <citation type="journal article" date="2015" name="Data Brief">
        <title>Shoot transcriptome of the giant reed, Arundo donax.</title>
        <authorList>
            <person name="Barrero R.A."/>
            <person name="Guerrero F.D."/>
            <person name="Moolhuijzen P."/>
            <person name="Goolsby J.A."/>
            <person name="Tidwell J."/>
            <person name="Bellgard S.E."/>
            <person name="Bellgard M.I."/>
        </authorList>
    </citation>
    <scope>NUCLEOTIDE SEQUENCE</scope>
    <source>
        <tissue evidence="2">Shoot tissue taken approximately 20 cm above the soil surface</tissue>
    </source>
</reference>
<dbReference type="EMBL" id="GBRH01160417">
    <property type="protein sequence ID" value="JAE37479.1"/>
    <property type="molecule type" value="Transcribed_RNA"/>
</dbReference>
<protein>
    <recommendedName>
        <fullName evidence="1">DNA helicase Pif1-like 2B domain-containing protein</fullName>
    </recommendedName>
</protein>
<evidence type="ECO:0000259" key="1">
    <source>
        <dbReference type="Pfam" id="PF21530"/>
    </source>
</evidence>
<dbReference type="PANTHER" id="PTHR10492:SF90">
    <property type="entry name" value="ATP-DEPENDENT DNA HELICASE"/>
    <property type="match status" value="1"/>
</dbReference>